<name>A0A835SEJ6_VANPL</name>
<keyword evidence="1" id="KW-1133">Transmembrane helix</keyword>
<keyword evidence="1" id="KW-0812">Transmembrane</keyword>
<dbReference type="InterPro" id="IPR053256">
    <property type="entry name" value="Kelch_repeat-containing"/>
</dbReference>
<evidence type="ECO:0000313" key="2">
    <source>
        <dbReference type="EMBL" id="KAG0502277.1"/>
    </source>
</evidence>
<reference evidence="2 3" key="1">
    <citation type="journal article" date="2020" name="Nat. Food">
        <title>A phased Vanilla planifolia genome enables genetic improvement of flavour and production.</title>
        <authorList>
            <person name="Hasing T."/>
            <person name="Tang H."/>
            <person name="Brym M."/>
            <person name="Khazi F."/>
            <person name="Huang T."/>
            <person name="Chambers A.H."/>
        </authorList>
    </citation>
    <scope>NUCLEOTIDE SEQUENCE [LARGE SCALE GENOMIC DNA]</scope>
    <source>
        <tissue evidence="2">Leaf</tissue>
    </source>
</reference>
<organism evidence="2 3">
    <name type="scientific">Vanilla planifolia</name>
    <name type="common">Vanilla</name>
    <dbReference type="NCBI Taxonomy" id="51239"/>
    <lineage>
        <taxon>Eukaryota</taxon>
        <taxon>Viridiplantae</taxon>
        <taxon>Streptophyta</taxon>
        <taxon>Embryophyta</taxon>
        <taxon>Tracheophyta</taxon>
        <taxon>Spermatophyta</taxon>
        <taxon>Magnoliopsida</taxon>
        <taxon>Liliopsida</taxon>
        <taxon>Asparagales</taxon>
        <taxon>Orchidaceae</taxon>
        <taxon>Vanilloideae</taxon>
        <taxon>Vanilleae</taxon>
        <taxon>Vanilla</taxon>
    </lineage>
</organism>
<dbReference type="EMBL" id="JADCNM010000001">
    <property type="protein sequence ID" value="KAG0502277.1"/>
    <property type="molecule type" value="Genomic_DNA"/>
</dbReference>
<evidence type="ECO:0000256" key="1">
    <source>
        <dbReference type="SAM" id="Phobius"/>
    </source>
</evidence>
<dbReference type="PANTHER" id="PTHR46773">
    <property type="match status" value="1"/>
</dbReference>
<dbReference type="InterPro" id="IPR015915">
    <property type="entry name" value="Kelch-typ_b-propeller"/>
</dbReference>
<dbReference type="OrthoDB" id="191037at2759"/>
<dbReference type="SUPFAM" id="SSF117281">
    <property type="entry name" value="Kelch motif"/>
    <property type="match status" value="1"/>
</dbReference>
<gene>
    <name evidence="2" type="ORF">HPP92_002349</name>
</gene>
<accession>A0A835SEJ6</accession>
<comment type="caution">
    <text evidence="2">The sequence shown here is derived from an EMBL/GenBank/DDBJ whole genome shotgun (WGS) entry which is preliminary data.</text>
</comment>
<proteinExistence type="predicted"/>
<dbReference type="Proteomes" id="UP000639772">
    <property type="component" value="Chromosome 1"/>
</dbReference>
<feature type="transmembrane region" description="Helical" evidence="1">
    <location>
        <begin position="12"/>
        <end position="40"/>
    </location>
</feature>
<sequence>MVIFCCFRISLGFLLLLQCTLIDMVLLSCIPLFCAFNLFFNVFYLNYNIIISLKLVSCGDGNHFRYAPATQLWRGRLHVMGGSKENRHTPGLEHWSLAVFFSLPNQLPFCLQLSAFLFLLKSCVVVHDKLFVIGGQEGDFMPKPGSPIFKCSRRHEKWYVIGRMPYRMKTTLAGFWNGWLYFTSRQRDRGPDDPSPRKVVGSMWRTKLKLQSS</sequence>
<dbReference type="AlphaFoldDB" id="A0A835SEJ6"/>
<protein>
    <submittedName>
        <fullName evidence="2">Uncharacterized protein</fullName>
    </submittedName>
</protein>
<dbReference type="Gene3D" id="2.120.10.80">
    <property type="entry name" value="Kelch-type beta propeller"/>
    <property type="match status" value="1"/>
</dbReference>
<keyword evidence="1" id="KW-0472">Membrane</keyword>
<evidence type="ECO:0000313" key="3">
    <source>
        <dbReference type="Proteomes" id="UP000639772"/>
    </source>
</evidence>
<dbReference type="PANTHER" id="PTHR46773:SF3">
    <property type="entry name" value="OS08G0128000 PROTEIN"/>
    <property type="match status" value="1"/>
</dbReference>